<reference evidence="9" key="1">
    <citation type="submission" date="2021-02" db="EMBL/GenBank/DDBJ databases">
        <authorList>
            <person name="Syme A R."/>
            <person name="Syme A R."/>
            <person name="Moolhuijzen P."/>
        </authorList>
    </citation>
    <scope>NUCLEOTIDE SEQUENCE</scope>
    <source>
        <strain evidence="9">W1-1</strain>
    </source>
</reference>
<dbReference type="GO" id="GO:0051382">
    <property type="term" value="P:kinetochore assembly"/>
    <property type="evidence" value="ECO:0007669"/>
    <property type="project" value="InterPro"/>
</dbReference>
<evidence type="ECO:0000313" key="9">
    <source>
        <dbReference type="EMBL" id="CAE7216753.1"/>
    </source>
</evidence>
<comment type="similarity">
    <text evidence="7">Belongs to the CENP-H/MCM16 family.</text>
</comment>
<gene>
    <name evidence="9" type="ORF">PTTW11_10867</name>
</gene>
<evidence type="ECO:0000313" key="10">
    <source>
        <dbReference type="Proteomes" id="UP000472372"/>
    </source>
</evidence>
<evidence type="ECO:0000256" key="5">
    <source>
        <dbReference type="ARBA" id="ARBA00023242"/>
    </source>
</evidence>
<evidence type="ECO:0000256" key="3">
    <source>
        <dbReference type="ARBA" id="ARBA00022454"/>
    </source>
</evidence>
<evidence type="ECO:0000256" key="6">
    <source>
        <dbReference type="ARBA" id="ARBA00023328"/>
    </source>
</evidence>
<evidence type="ECO:0000256" key="7">
    <source>
        <dbReference type="ARBA" id="ARBA00025735"/>
    </source>
</evidence>
<dbReference type="EMBL" id="HG992987">
    <property type="protein sequence ID" value="CAE7216753.1"/>
    <property type="molecule type" value="Genomic_DNA"/>
</dbReference>
<evidence type="ECO:0000259" key="8">
    <source>
        <dbReference type="Pfam" id="PF05837"/>
    </source>
</evidence>
<dbReference type="GO" id="GO:0007059">
    <property type="term" value="P:chromosome segregation"/>
    <property type="evidence" value="ECO:0007669"/>
    <property type="project" value="TreeGrafter"/>
</dbReference>
<dbReference type="Pfam" id="PF05837">
    <property type="entry name" value="CENP-H"/>
    <property type="match status" value="1"/>
</dbReference>
<dbReference type="InterPro" id="IPR040034">
    <property type="entry name" value="CENP-H"/>
</dbReference>
<dbReference type="InterPro" id="IPR008426">
    <property type="entry name" value="CENP-H_C"/>
</dbReference>
<evidence type="ECO:0000256" key="1">
    <source>
        <dbReference type="ARBA" id="ARBA00004123"/>
    </source>
</evidence>
<accession>A0A6S6WFT8</accession>
<keyword evidence="4" id="KW-0995">Kinetochore</keyword>
<evidence type="ECO:0000256" key="2">
    <source>
        <dbReference type="ARBA" id="ARBA00004629"/>
    </source>
</evidence>
<dbReference type="AlphaFoldDB" id="A0A6S6WFT8"/>
<dbReference type="Proteomes" id="UP000472372">
    <property type="component" value="Chromosome 11"/>
</dbReference>
<keyword evidence="3" id="KW-0158">Chromosome</keyword>
<evidence type="ECO:0000256" key="4">
    <source>
        <dbReference type="ARBA" id="ARBA00022838"/>
    </source>
</evidence>
<keyword evidence="6" id="KW-0137">Centromere</keyword>
<name>A0A6S6WFT8_9PLEO</name>
<protein>
    <submittedName>
        <fullName evidence="9">CENP-H domain containing protein</fullName>
    </submittedName>
</protein>
<dbReference type="GO" id="GO:0007052">
    <property type="term" value="P:mitotic spindle organization"/>
    <property type="evidence" value="ECO:0007669"/>
    <property type="project" value="TreeGrafter"/>
</dbReference>
<dbReference type="GO" id="GO:0043515">
    <property type="term" value="F:kinetochore binding"/>
    <property type="evidence" value="ECO:0007669"/>
    <property type="project" value="TreeGrafter"/>
</dbReference>
<dbReference type="PANTHER" id="PTHR48122">
    <property type="entry name" value="CENTROMERE PROTEIN H"/>
    <property type="match status" value="1"/>
</dbReference>
<dbReference type="GO" id="GO:0005634">
    <property type="term" value="C:nucleus"/>
    <property type="evidence" value="ECO:0007669"/>
    <property type="project" value="UniProtKB-SubCell"/>
</dbReference>
<dbReference type="GO" id="GO:0000776">
    <property type="term" value="C:kinetochore"/>
    <property type="evidence" value="ECO:0007669"/>
    <property type="project" value="UniProtKB-KW"/>
</dbReference>
<dbReference type="PANTHER" id="PTHR48122:SF1">
    <property type="entry name" value="CENTROMERE PROTEIN H"/>
    <property type="match status" value="1"/>
</dbReference>
<sequence length="269" mass="29784">MANKDVDMVDAAVRAAPDSNGYAQLLQTNHSDAFAFSETEELALQLYDQLRELELQQSLIRAQQAGMSHPAASLQACGELTVKVAHAHDFTALPDDLVEERLTMAQHEAMEAKAEYDIRNKITHNVLIMDPIVQAVHGGEQTPFTEKRILPLIAENDTMAMVHGLETSKLAGVRRALSVAEQGNILAKQKNRELAQTMVALAEEMKKQSAQDIEDAQLRQRVEGVEKEVKESRRRVRTVRGMLSAMVVGSGINWAADEALTELVMDDEE</sequence>
<keyword evidence="5" id="KW-0539">Nucleus</keyword>
<comment type="subcellular location">
    <subcellularLocation>
        <location evidence="2">Chromosome</location>
        <location evidence="2">Centromere</location>
        <location evidence="2">Kinetochore</location>
    </subcellularLocation>
    <subcellularLocation>
        <location evidence="1">Nucleus</location>
    </subcellularLocation>
</comment>
<feature type="domain" description="Centromere protein H C-terminal" evidence="8">
    <location>
        <begin position="42"/>
        <end position="268"/>
    </location>
</feature>
<organism evidence="9 10">
    <name type="scientific">Pyrenophora teres f. teres</name>
    <dbReference type="NCBI Taxonomy" id="97479"/>
    <lineage>
        <taxon>Eukaryota</taxon>
        <taxon>Fungi</taxon>
        <taxon>Dikarya</taxon>
        <taxon>Ascomycota</taxon>
        <taxon>Pezizomycotina</taxon>
        <taxon>Dothideomycetes</taxon>
        <taxon>Pleosporomycetidae</taxon>
        <taxon>Pleosporales</taxon>
        <taxon>Pleosporineae</taxon>
        <taxon>Pleosporaceae</taxon>
        <taxon>Pyrenophora</taxon>
    </lineage>
</organism>
<proteinExistence type="inferred from homology"/>